<dbReference type="InterPro" id="IPR043129">
    <property type="entry name" value="ATPase_NBD"/>
</dbReference>
<feature type="compositionally biased region" description="Low complexity" evidence="2">
    <location>
        <begin position="895"/>
        <end position="912"/>
    </location>
</feature>
<evidence type="ECO:0000313" key="4">
    <source>
        <dbReference type="Proteomes" id="UP000191901"/>
    </source>
</evidence>
<keyword evidence="1" id="KW-0175">Coiled coil</keyword>
<reference evidence="3 4" key="1">
    <citation type="journal article" date="2016" name="Biochim. Biophys. Acta">
        <title>Characterization of red-shifted phycobilisomes isolated from the chlorophyll f-containing cyanobacterium Halomicronema hongdechloris.</title>
        <authorList>
            <person name="Li Y."/>
            <person name="Lin Y."/>
            <person name="Garvey C.J."/>
            <person name="Birch D."/>
            <person name="Corkery R.W."/>
            <person name="Loughlin P.C."/>
            <person name="Scheer H."/>
            <person name="Willows R.D."/>
            <person name="Chen M."/>
        </authorList>
    </citation>
    <scope>NUCLEOTIDE SEQUENCE [LARGE SCALE GENOMIC DNA]</scope>
    <source>
        <strain evidence="3 4">C2206</strain>
    </source>
</reference>
<evidence type="ECO:0000313" key="3">
    <source>
        <dbReference type="EMBL" id="ASC69369.1"/>
    </source>
</evidence>
<feature type="compositionally biased region" description="Acidic residues" evidence="2">
    <location>
        <begin position="464"/>
        <end position="473"/>
    </location>
</feature>
<feature type="region of interest" description="Disordered" evidence="2">
    <location>
        <begin position="558"/>
        <end position="611"/>
    </location>
</feature>
<sequence length="1721" mass="185490">MGKVTEQRDQLETLIEDIDALLKKASPRFGRGAQEDSQQRQILERARQHILDLQQWMTAPGGWGPIDPASGAVDPPEDSNPDLTESAQTVLRALLQEMQYLRSQFIQPLRTEIETLQQERTELLEQVRQLEVERLRLQGQSPEPSSQQEWIQVVAHHLEASLAERLDRAVARRQAETSNRPLLEGTPPQPAEADLSLLDPHQRLAYVRRVQAEADQALLQLDNTLRAVFATLQQNALSYQDSLAQGLAAMHSLGQQGEVTLRALISDLGQQLRQEVAYLEAASTDEQGQLLAAQQTSPSSTERPDDTDTDSISTAATAAAAPDLDWELADEVEFEADEEITLLQLDQEIEQLQLDATADPSLLLEEDTETEAPDVSEPTAAAASDFPVDPLTVLGQLDQALPDPEQRVDVPDRSVDATIAAAAEELFPDAEAEAEALFADLFGPAPASSSQDTATAAEPSIPDNADETTESSPDDSLASSPAADDDLSLETDETGAPSTSIDRLDEILFDEDLLQVPPESSNADHLGTEIDLFGEATAATLEQPRVEVTDTIHSLDQLLPSGSLDRDTSSPSLAESEALAAEPFIPASPDEDLLTTETDTESASSPLSLDPDILAQLTADLSRLEGPSVSAEDGLEFLAGGQALEEDDIPEQPTDREPAPPPPSSAATWASDSSVFETTVDDWKTAVQSTTDTLLDESGLMAEEHEAETPSAQASAPQMSSSTAEAPESAQHLDLPDDDLDPLAAQVSEVPYGSPRAEHVIDAVGTSQSSTPEPNSPAELDPDTLTWETWADAAATPTSIEATEEDLAETLPPEDWLSIDTSPVATSEADRPDETTAAPEIESYTAEWKDPEQIGTEENPESIDSAIPAASEETRQSATTSAPEGEASWSSDTSLAASPLPTTPEAAPAAESMSGAAEIDTHEAPIESSEQLEATLDEQPLVETDAAAPWPSVAGEAREETAAASANARVEEPLPEMTALSGSDAEEGGAEWSEVLATESEDDWVGQDDTDSQDREPAIAGTVLRSPSPATADPSSEHSDSVEEARLDQPGAEDAGVSASTDGEQGATGESRLEPPLATAEPTQMAATPAGMSPDASALPGETSGEWFLGLDIGTTGLSAVLLNRADGQVYPLYWIDSTLADSVAEKIFRLPAVVSIAADSGDTSMPWRVRSHGMAALAVNWAEEAAHPYRLLTAMKPLLQLGIPYQAPDTQHWQPQLPWPEGDPLPLQAVQLGLQSLLQTLTPSQGTALVLGATDLDQQSLHQAISHLQGVIVNYPAAWSDTYSFNLREAILAAGLVSQPDAIYFIEDAIAAILSGLPDPDRLAPPQVQSLKQQNLYGGQWHGGTVVISAGASLSEIAVVNLPHDAEALSREDFVLQRLDYGGNAIDLDIICQLLHPSERRQPTQTSAAPDPDDTGWGWQAALPELAHTPWSSLGLSQLSLPRPGDPDLEMRSQLQQRLESSLLGQTVLEAARHLKLILQHQSQFNLVLGNQCWQVRRKELESQILLPYQRRLNQALNQLLSQTGLSNQAINQVICTGGTASLKFLSDWLRQKLPNATIIQDTYPSNRPPSCSRVAYGLVNLARYPQLLEKTRHQYSDYFLLLELLRTFPDQPMPLAGIVHLLEQRGINIQACQDHLFALLDGHLPPGLLPPPQWSSHQPGRLQALRSVPLFSRGSGQIYVPNSAQCQRLWDYLQHILANKRQPLQEPLVIPLWTMAPVP</sequence>
<evidence type="ECO:0000256" key="2">
    <source>
        <dbReference type="SAM" id="MobiDB-lite"/>
    </source>
</evidence>
<feature type="compositionally biased region" description="Low complexity" evidence="2">
    <location>
        <begin position="569"/>
        <end position="583"/>
    </location>
</feature>
<name>A0A1Z3HGD4_9CYAN</name>
<feature type="region of interest" description="Disordered" evidence="2">
    <location>
        <begin position="170"/>
        <end position="189"/>
    </location>
</feature>
<dbReference type="KEGG" id="hhg:XM38_002960"/>
<feature type="compositionally biased region" description="Acidic residues" evidence="2">
    <location>
        <begin position="483"/>
        <end position="493"/>
    </location>
</feature>
<feature type="compositionally biased region" description="Basic and acidic residues" evidence="2">
    <location>
        <begin position="1035"/>
        <end position="1047"/>
    </location>
</feature>
<dbReference type="Proteomes" id="UP000191901">
    <property type="component" value="Chromosome"/>
</dbReference>
<dbReference type="EMBL" id="CP021983">
    <property type="protein sequence ID" value="ASC69369.1"/>
    <property type="molecule type" value="Genomic_DNA"/>
</dbReference>
<feature type="compositionally biased region" description="Acidic residues" evidence="2">
    <location>
        <begin position="999"/>
        <end position="1011"/>
    </location>
</feature>
<feature type="region of interest" description="Disordered" evidence="2">
    <location>
        <begin position="443"/>
        <end position="503"/>
    </location>
</feature>
<feature type="compositionally biased region" description="Low complexity" evidence="2">
    <location>
        <begin position="665"/>
        <end position="674"/>
    </location>
</feature>
<proteinExistence type="predicted"/>
<gene>
    <name evidence="3" type="ORF">XM38_002960</name>
</gene>
<feature type="compositionally biased region" description="Acidic residues" evidence="2">
    <location>
        <begin position="589"/>
        <end position="600"/>
    </location>
</feature>
<keyword evidence="4" id="KW-1185">Reference proteome</keyword>
<feature type="region of interest" description="Disordered" evidence="2">
    <location>
        <begin position="625"/>
        <end position="1099"/>
    </location>
</feature>
<protein>
    <submittedName>
        <fullName evidence="3">Uncharacterized protein</fullName>
    </submittedName>
</protein>
<dbReference type="SUPFAM" id="SSF53067">
    <property type="entry name" value="Actin-like ATPase domain"/>
    <property type="match status" value="1"/>
</dbReference>
<feature type="region of interest" description="Disordered" evidence="2">
    <location>
        <begin position="58"/>
        <end position="84"/>
    </location>
</feature>
<feature type="region of interest" description="Disordered" evidence="2">
    <location>
        <begin position="288"/>
        <end position="310"/>
    </location>
</feature>
<accession>A0A1Z3HGD4</accession>
<feature type="compositionally biased region" description="Polar residues" evidence="2">
    <location>
        <begin position="288"/>
        <end position="301"/>
    </location>
</feature>
<feature type="compositionally biased region" description="Low complexity" evidence="2">
    <location>
        <begin position="709"/>
        <end position="724"/>
    </location>
</feature>
<feature type="region of interest" description="Disordered" evidence="2">
    <location>
        <begin position="367"/>
        <end position="387"/>
    </location>
</feature>
<organism evidence="3 4">
    <name type="scientific">Halomicronema hongdechloris C2206</name>
    <dbReference type="NCBI Taxonomy" id="1641165"/>
    <lineage>
        <taxon>Bacteria</taxon>
        <taxon>Bacillati</taxon>
        <taxon>Cyanobacteriota</taxon>
        <taxon>Cyanophyceae</taxon>
        <taxon>Nodosilineales</taxon>
        <taxon>Nodosilineaceae</taxon>
        <taxon>Halomicronema</taxon>
    </lineage>
</organism>
<evidence type="ECO:0000256" key="1">
    <source>
        <dbReference type="SAM" id="Coils"/>
    </source>
</evidence>
<feature type="compositionally biased region" description="Polar residues" evidence="2">
    <location>
        <begin position="876"/>
        <end position="894"/>
    </location>
</feature>
<feature type="coiled-coil region" evidence="1">
    <location>
        <begin position="106"/>
        <end position="140"/>
    </location>
</feature>